<dbReference type="Pfam" id="PF05729">
    <property type="entry name" value="NACHT"/>
    <property type="match status" value="1"/>
</dbReference>
<dbReference type="Gene3D" id="3.40.50.300">
    <property type="entry name" value="P-loop containing nucleotide triphosphate hydrolases"/>
    <property type="match status" value="1"/>
</dbReference>
<feature type="transmembrane region" description="Helical" evidence="1">
    <location>
        <begin position="788"/>
        <end position="806"/>
    </location>
</feature>
<dbReference type="PANTHER" id="PTHR46312">
    <property type="entry name" value="NACHT DOMAIN-CONTAINING PROTEIN"/>
    <property type="match status" value="1"/>
</dbReference>
<keyword evidence="1" id="KW-1133">Transmembrane helix</keyword>
<dbReference type="InterPro" id="IPR036179">
    <property type="entry name" value="Ig-like_dom_sf"/>
</dbReference>
<evidence type="ECO:0000259" key="3">
    <source>
        <dbReference type="SMART" id="SM00409"/>
    </source>
</evidence>
<dbReference type="SUPFAM" id="SSF48726">
    <property type="entry name" value="Immunoglobulin"/>
    <property type="match status" value="2"/>
</dbReference>
<feature type="chain" id="PRO_5040371894" evidence="2">
    <location>
        <begin position="25"/>
        <end position="1191"/>
    </location>
</feature>
<feature type="domain" description="Immunoglobulin" evidence="3">
    <location>
        <begin position="27"/>
        <end position="126"/>
    </location>
</feature>
<sequence>MELRCVLFMVPFGLFLIIAGHANSTCPSLQYIVIGTTGVIQCSFEEGFFGVLWYNYTEILHQEALIILRKSGKSGVGYNAGEYDVYPNGSLVIYNVSKHHESNYTVILLQTTTDFSVDFIINVLVNAETFIPYTRIYQCSDIMKVCLQQWDKNSEIVCYVQDARLMIPLKWIVRTISGDRNISSDLSVTNETSYFTSAVTTTNPFIFSSFLTLLACKAEDPMGLLTRTQSTVLILNNKLNPTSENVITKYLQTGSKMRLDCSDNEFSFLLWHLKKTLEDKPTPVVYAVLTEDVFSHRYNDDYALQNYSSLVVHGVRMKHEGFYSCISGNGMTDVIIVYNVIAFVLPVPAHPVIEGCNHEQYCVLEVQRQGNLTCTLTGIRPPVQLDVTAGFHLSPNGIEFFDKHLVSYDNGGAFDVSLVFKYRVKETEIHRVTVECRVVGAEIDLFHLSTKFDMLFTTVESEKIPPPRGQNWIIFVLLTVVLCLMVLCGIVFIRVFRKRRGINRYNTNDSRAHEGNDSHGPTLNEEEAIPMTKQLTTLEKQRLFIAQLKSKYEDLYDAVQPIPYIKDRLYCVDRVFVEGGIEYLVGIGTIGGHGTWKTLGTYQDIFNDTRVKSVRRILEGEPGYGKSTLTLQLAYDWCNEIPASFLCKVDILILLRLRQLGGVTSIYKAIKQFILPIDSTLSENDIKTIISNNSSVVVVLDGFDEYPDQDKGYESDVINIIMKKMFQQFEVILTTRSSFLPKNYPAQTKRIRLTGFDDTARDQYIQKAVVGDDIEAAEKIKRRLKDNAVLAGLCQVPLFFVLFAHMSHESKHFQKFNSVTSFFRYMISCFHSHMKNKFKDENVKKFNLFETKHQELDKLAFEGLRGKEQQIVWTKEQLCKKLGLDFYNQYVSIGILVEEEVLAFRDEPSGLITEHVQYTTEVRFYHKLFCEWYAAHYLAEYASKDDVTFNLNNTDSSFRFLQHQQRDISYNDWNTDPFLRYLDPIDVQFLYRFACGLNPVAGKKIIEYLRQSKEGGKFAILCILEQEGNVEDLLETVRQLCSSVVQIASNHNLLLQRSTIQLLEIASSNEIPISSVVLDRCFQSVDLKEECLCLSSGLQLPKLDTLRELVIRFVIFEDIRGKAGGILDYSASCVGLKSLKFTYASVLDVILLPQSFDDGDVLACLRRKNCKGKSSVISGRCKEGGQHSKTV</sequence>
<keyword evidence="5" id="KW-1185">Reference proteome</keyword>
<evidence type="ECO:0000313" key="4">
    <source>
        <dbReference type="EMBL" id="KAJ8019282.1"/>
    </source>
</evidence>
<dbReference type="InterPro" id="IPR027417">
    <property type="entry name" value="P-loop_NTPase"/>
</dbReference>
<evidence type="ECO:0000256" key="2">
    <source>
        <dbReference type="SAM" id="SignalP"/>
    </source>
</evidence>
<proteinExistence type="predicted"/>
<keyword evidence="1" id="KW-0472">Membrane</keyword>
<dbReference type="AlphaFoldDB" id="A0A9Q0YAL3"/>
<protein>
    <submittedName>
        <fullName evidence="4">NLR family CARD domain-containing protein 4</fullName>
    </submittedName>
</protein>
<dbReference type="Proteomes" id="UP001152320">
    <property type="component" value="Unassembled WGS sequence"/>
</dbReference>
<feature type="signal peptide" evidence="2">
    <location>
        <begin position="1"/>
        <end position="24"/>
    </location>
</feature>
<dbReference type="InterPro" id="IPR007111">
    <property type="entry name" value="NACHT_NTPase"/>
</dbReference>
<dbReference type="EMBL" id="JAIZAY010000041">
    <property type="protein sequence ID" value="KAJ8019282.1"/>
    <property type="molecule type" value="Genomic_DNA"/>
</dbReference>
<evidence type="ECO:0000256" key="1">
    <source>
        <dbReference type="SAM" id="Phobius"/>
    </source>
</evidence>
<dbReference type="SMART" id="SM00409">
    <property type="entry name" value="IG"/>
    <property type="match status" value="2"/>
</dbReference>
<name>A0A9Q0YAL3_HOLLE</name>
<accession>A0A9Q0YAL3</accession>
<comment type="caution">
    <text evidence="4">The sequence shown here is derived from an EMBL/GenBank/DDBJ whole genome shotgun (WGS) entry which is preliminary data.</text>
</comment>
<organism evidence="4 5">
    <name type="scientific">Holothuria leucospilota</name>
    <name type="common">Black long sea cucumber</name>
    <name type="synonym">Mertensiothuria leucospilota</name>
    <dbReference type="NCBI Taxonomy" id="206669"/>
    <lineage>
        <taxon>Eukaryota</taxon>
        <taxon>Metazoa</taxon>
        <taxon>Echinodermata</taxon>
        <taxon>Eleutherozoa</taxon>
        <taxon>Echinozoa</taxon>
        <taxon>Holothuroidea</taxon>
        <taxon>Aspidochirotacea</taxon>
        <taxon>Aspidochirotida</taxon>
        <taxon>Holothuriidae</taxon>
        <taxon>Holothuria</taxon>
    </lineage>
</organism>
<feature type="transmembrane region" description="Helical" evidence="1">
    <location>
        <begin position="472"/>
        <end position="496"/>
    </location>
</feature>
<evidence type="ECO:0000313" key="5">
    <source>
        <dbReference type="Proteomes" id="UP001152320"/>
    </source>
</evidence>
<keyword evidence="1" id="KW-0812">Transmembrane</keyword>
<gene>
    <name evidence="4" type="ORF">HOLleu_42204</name>
</gene>
<dbReference type="OrthoDB" id="120976at2759"/>
<reference evidence="4" key="1">
    <citation type="submission" date="2021-10" db="EMBL/GenBank/DDBJ databases">
        <title>Tropical sea cucumber genome reveals ecological adaptation and Cuvierian tubules defense mechanism.</title>
        <authorList>
            <person name="Chen T."/>
        </authorList>
    </citation>
    <scope>NUCLEOTIDE SEQUENCE</scope>
    <source>
        <strain evidence="4">Nanhai2018</strain>
        <tissue evidence="4">Muscle</tissue>
    </source>
</reference>
<dbReference type="InterPro" id="IPR003599">
    <property type="entry name" value="Ig_sub"/>
</dbReference>
<dbReference type="SUPFAM" id="SSF52540">
    <property type="entry name" value="P-loop containing nucleoside triphosphate hydrolases"/>
    <property type="match status" value="1"/>
</dbReference>
<keyword evidence="2" id="KW-0732">Signal</keyword>
<feature type="domain" description="Immunoglobulin" evidence="3">
    <location>
        <begin position="246"/>
        <end position="341"/>
    </location>
</feature>
<dbReference type="PANTHER" id="PTHR46312:SF2">
    <property type="entry name" value="NUCLEOTIDE-BINDING OLIGOMERIZATION DOMAIN-CONTAINING PROTEIN 2-LIKE"/>
    <property type="match status" value="1"/>
</dbReference>